<evidence type="ECO:0000256" key="2">
    <source>
        <dbReference type="SAM" id="SignalP"/>
    </source>
</evidence>
<evidence type="ECO:0000313" key="4">
    <source>
        <dbReference type="Proteomes" id="UP000268016"/>
    </source>
</evidence>
<accession>A0A3N2QL31</accession>
<dbReference type="AlphaFoldDB" id="A0A3N2QL31"/>
<keyword evidence="2" id="KW-0732">Signal</keyword>
<evidence type="ECO:0000256" key="1">
    <source>
        <dbReference type="SAM" id="MobiDB-lite"/>
    </source>
</evidence>
<gene>
    <name evidence="3" type="ORF">EAT49_19705</name>
</gene>
<name>A0A3N2QL31_9RHOB</name>
<dbReference type="Proteomes" id="UP000268016">
    <property type="component" value="Unassembled WGS sequence"/>
</dbReference>
<protein>
    <submittedName>
        <fullName evidence="3">Uncharacterized protein</fullName>
    </submittedName>
</protein>
<proteinExistence type="predicted"/>
<keyword evidence="4" id="KW-1185">Reference proteome</keyword>
<organism evidence="3 4">
    <name type="scientific">Histidinibacterium lentulum</name>
    <dbReference type="NCBI Taxonomy" id="2480588"/>
    <lineage>
        <taxon>Bacteria</taxon>
        <taxon>Pseudomonadati</taxon>
        <taxon>Pseudomonadota</taxon>
        <taxon>Alphaproteobacteria</taxon>
        <taxon>Rhodobacterales</taxon>
        <taxon>Paracoccaceae</taxon>
        <taxon>Histidinibacterium</taxon>
    </lineage>
</organism>
<feature type="region of interest" description="Disordered" evidence="1">
    <location>
        <begin position="67"/>
        <end position="90"/>
    </location>
</feature>
<feature type="chain" id="PRO_5018054645" evidence="2">
    <location>
        <begin position="30"/>
        <end position="190"/>
    </location>
</feature>
<dbReference type="EMBL" id="RDRB01000014">
    <property type="protein sequence ID" value="ROT95883.1"/>
    <property type="molecule type" value="Genomic_DNA"/>
</dbReference>
<feature type="compositionally biased region" description="Low complexity" evidence="1">
    <location>
        <begin position="75"/>
        <end position="88"/>
    </location>
</feature>
<feature type="signal peptide" evidence="2">
    <location>
        <begin position="1"/>
        <end position="29"/>
    </location>
</feature>
<reference evidence="3 4" key="1">
    <citation type="submission" date="2018-10" db="EMBL/GenBank/DDBJ databases">
        <title>Histidinibacterium lentulum gen. nov., sp. nov., a marine bacterium from the culture broth of Picochlorum sp. 122.</title>
        <authorList>
            <person name="Wang G."/>
        </authorList>
    </citation>
    <scope>NUCLEOTIDE SEQUENCE [LARGE SCALE GENOMIC DNA]</scope>
    <source>
        <strain evidence="3 4">B17</strain>
    </source>
</reference>
<sequence length="190" mass="20011">MRQVAGRSRSARVVIGAAVLLSVQTPAMAQNFASPGANWSSSWGFASPADRSLSLQQAQAIRQAQMEPQPGTLVTNTTNNTTYNNINNDSRSNYQEVLGDTLDLGSVDFQLNGDRIGQNTNAIGSMNTGTTNVEVNGNSNEIIATNAAENEGCIDGAIEQNSAGFSSMASPSGIDISSRMGGRAKHCVRR</sequence>
<comment type="caution">
    <text evidence="3">The sequence shown here is derived from an EMBL/GenBank/DDBJ whole genome shotgun (WGS) entry which is preliminary data.</text>
</comment>
<evidence type="ECO:0000313" key="3">
    <source>
        <dbReference type="EMBL" id="ROT95883.1"/>
    </source>
</evidence>